<keyword evidence="2" id="KW-1003">Cell membrane</keyword>
<dbReference type="AlphaFoldDB" id="A0A1G2TGV6"/>
<evidence type="ECO:0000256" key="1">
    <source>
        <dbReference type="ARBA" id="ARBA00004651"/>
    </source>
</evidence>
<evidence type="ECO:0000259" key="7">
    <source>
        <dbReference type="Pfam" id="PF13396"/>
    </source>
</evidence>
<dbReference type="InterPro" id="IPR027379">
    <property type="entry name" value="CLS_N"/>
</dbReference>
<feature type="transmembrane region" description="Helical" evidence="6">
    <location>
        <begin position="37"/>
        <end position="61"/>
    </location>
</feature>
<evidence type="ECO:0000313" key="9">
    <source>
        <dbReference type="Proteomes" id="UP000177279"/>
    </source>
</evidence>
<name>A0A1G2TGV6_9BACT</name>
<organism evidence="8 9">
    <name type="scientific">Candidatus Zambryskibacteria bacterium RIFCSPHIGHO2_02_FULL_43_37</name>
    <dbReference type="NCBI Taxonomy" id="1802749"/>
    <lineage>
        <taxon>Bacteria</taxon>
        <taxon>Candidatus Zambryskiibacteriota</taxon>
    </lineage>
</organism>
<evidence type="ECO:0000256" key="4">
    <source>
        <dbReference type="ARBA" id="ARBA00022989"/>
    </source>
</evidence>
<evidence type="ECO:0000256" key="5">
    <source>
        <dbReference type="ARBA" id="ARBA00023136"/>
    </source>
</evidence>
<dbReference type="Proteomes" id="UP000177279">
    <property type="component" value="Unassembled WGS sequence"/>
</dbReference>
<accession>A0A1G2TGV6</accession>
<keyword evidence="4 6" id="KW-1133">Transmembrane helix</keyword>
<gene>
    <name evidence="8" type="ORF">A3D49_01430</name>
</gene>
<keyword evidence="5 6" id="KW-0472">Membrane</keyword>
<dbReference type="GO" id="GO:0005886">
    <property type="term" value="C:plasma membrane"/>
    <property type="evidence" value="ECO:0007669"/>
    <property type="project" value="UniProtKB-SubCell"/>
</dbReference>
<reference evidence="8 9" key="1">
    <citation type="journal article" date="2016" name="Nat. Commun.">
        <title>Thousands of microbial genomes shed light on interconnected biogeochemical processes in an aquifer system.</title>
        <authorList>
            <person name="Anantharaman K."/>
            <person name="Brown C.T."/>
            <person name="Hug L.A."/>
            <person name="Sharon I."/>
            <person name="Castelle C.J."/>
            <person name="Probst A.J."/>
            <person name="Thomas B.C."/>
            <person name="Singh A."/>
            <person name="Wilkins M.J."/>
            <person name="Karaoz U."/>
            <person name="Brodie E.L."/>
            <person name="Williams K.H."/>
            <person name="Hubbard S.S."/>
            <person name="Banfield J.F."/>
        </authorList>
    </citation>
    <scope>NUCLEOTIDE SEQUENCE [LARGE SCALE GENOMIC DNA]</scope>
</reference>
<feature type="transmembrane region" description="Helical" evidence="6">
    <location>
        <begin position="6"/>
        <end position="25"/>
    </location>
</feature>
<protein>
    <recommendedName>
        <fullName evidence="7">Cardiolipin synthase N-terminal domain-containing protein</fullName>
    </recommendedName>
</protein>
<comment type="caution">
    <text evidence="8">The sequence shown here is derived from an EMBL/GenBank/DDBJ whole genome shotgun (WGS) entry which is preliminary data.</text>
</comment>
<dbReference type="EMBL" id="MHVS01000005">
    <property type="protein sequence ID" value="OHA96520.1"/>
    <property type="molecule type" value="Genomic_DNA"/>
</dbReference>
<evidence type="ECO:0000313" key="8">
    <source>
        <dbReference type="EMBL" id="OHA96520.1"/>
    </source>
</evidence>
<evidence type="ECO:0000256" key="3">
    <source>
        <dbReference type="ARBA" id="ARBA00022692"/>
    </source>
</evidence>
<dbReference type="Pfam" id="PF13396">
    <property type="entry name" value="PLDc_N"/>
    <property type="match status" value="1"/>
</dbReference>
<evidence type="ECO:0000256" key="6">
    <source>
        <dbReference type="SAM" id="Phobius"/>
    </source>
</evidence>
<keyword evidence="3 6" id="KW-0812">Transmembrane</keyword>
<comment type="subcellular location">
    <subcellularLocation>
        <location evidence="1">Cell membrane</location>
        <topology evidence="1">Multi-pass membrane protein</topology>
    </subcellularLocation>
</comment>
<feature type="domain" description="Cardiolipin synthase N-terminal" evidence="7">
    <location>
        <begin position="21"/>
        <end position="63"/>
    </location>
</feature>
<evidence type="ECO:0000256" key="2">
    <source>
        <dbReference type="ARBA" id="ARBA00022475"/>
    </source>
</evidence>
<sequence>MVEAFAGIMAFKTVLFIIWLILFVWAMMDILGTRKSVLWKTLWILACFVFPILGVVLYGVFGRRK</sequence>
<proteinExistence type="predicted"/>